<dbReference type="Proteomes" id="UP001314263">
    <property type="component" value="Unassembled WGS sequence"/>
</dbReference>
<dbReference type="PANTHER" id="PTHR31323">
    <property type="entry name" value="MECHANOSENSITIVE ION CHANNEL PROTEIN MSY2"/>
    <property type="match status" value="1"/>
</dbReference>
<protein>
    <recommendedName>
        <fullName evidence="5">EF-hand domain-containing protein</fullName>
    </recommendedName>
</protein>
<dbReference type="InterPro" id="IPR010920">
    <property type="entry name" value="LSM_dom_sf"/>
</dbReference>
<evidence type="ECO:0000313" key="7">
    <source>
        <dbReference type="Proteomes" id="UP001314263"/>
    </source>
</evidence>
<dbReference type="InterPro" id="IPR002048">
    <property type="entry name" value="EF_hand_dom"/>
</dbReference>
<gene>
    <name evidence="6" type="ORF">CVIRNUC_002546</name>
</gene>
<dbReference type="AlphaFoldDB" id="A0AAV1I0E6"/>
<keyword evidence="1" id="KW-0106">Calcium</keyword>
<dbReference type="InterPro" id="IPR018247">
    <property type="entry name" value="EF_Hand_1_Ca_BS"/>
</dbReference>
<dbReference type="PANTHER" id="PTHR31323:SF1">
    <property type="entry name" value="MECHANOSENSITIVE ION CHANNEL PROTEIN"/>
    <property type="match status" value="1"/>
</dbReference>
<evidence type="ECO:0000313" key="6">
    <source>
        <dbReference type="EMBL" id="CAK0757518.1"/>
    </source>
</evidence>
<dbReference type="PROSITE" id="PS50222">
    <property type="entry name" value="EF_HAND_2"/>
    <property type="match status" value="1"/>
</dbReference>
<reference evidence="6 7" key="1">
    <citation type="submission" date="2023-10" db="EMBL/GenBank/DDBJ databases">
        <authorList>
            <person name="Maclean D."/>
            <person name="Macfadyen A."/>
        </authorList>
    </citation>
    <scope>NUCLEOTIDE SEQUENCE [LARGE SCALE GENOMIC DNA]</scope>
</reference>
<organism evidence="6 7">
    <name type="scientific">Coccomyxa viridis</name>
    <dbReference type="NCBI Taxonomy" id="1274662"/>
    <lineage>
        <taxon>Eukaryota</taxon>
        <taxon>Viridiplantae</taxon>
        <taxon>Chlorophyta</taxon>
        <taxon>core chlorophytes</taxon>
        <taxon>Trebouxiophyceae</taxon>
        <taxon>Trebouxiophyceae incertae sedis</taxon>
        <taxon>Coccomyxaceae</taxon>
        <taxon>Coccomyxa</taxon>
    </lineage>
</organism>
<dbReference type="SUPFAM" id="SSF47473">
    <property type="entry name" value="EF-hand"/>
    <property type="match status" value="1"/>
</dbReference>
<dbReference type="GO" id="GO:0005262">
    <property type="term" value="F:calcium channel activity"/>
    <property type="evidence" value="ECO:0007669"/>
    <property type="project" value="TreeGrafter"/>
</dbReference>
<evidence type="ECO:0000256" key="1">
    <source>
        <dbReference type="ARBA" id="ARBA00022837"/>
    </source>
</evidence>
<dbReference type="PROSITE" id="PS00018">
    <property type="entry name" value="EF_HAND_1"/>
    <property type="match status" value="1"/>
</dbReference>
<feature type="transmembrane region" description="Helical" evidence="3">
    <location>
        <begin position="432"/>
        <end position="451"/>
    </location>
</feature>
<sequence>MMQKPAARLIRVALLMLLFKLMFGDDEPRPEEVVLTYHTTFKVLLCLMLFFAADMVKVILAKIVAGHFHNHLHFTKMQDALNKEYYLYALSGARPHGEGDADVEAQHERPSLWRSALLSQASLPTSVPLSSMPAAMLNGLKATLSIPATPSAAQAAPTLGAAKSRLRTTVSASVLPKAPSRIATESGSGANTPRGCPGGRKASAVQTLPFIQFGHHCTLHKTGAVHSVTPLLHGHNISGVRETGTEEVEMSEPSKWMNAGPQRSEGSRLKHPLMMQTLIRKLTTELELETRHDQVAETLHAAGSRELQVKLKELVKHIRENKLRMTFTDALGQAQSEGDGVSSQKEAKRLAFYLFWNVRTDYDRDHISVQDLEWFLPPTKAANALSVLDIDGDGKISLSDMRDAVVSIYKERKNLAFTLKDTKGAVGKLEMIFALLIHAISGLAYLAIFNVDLSKAWLTFSSIVLAFAFVFGNNIRNIYEAVIFLFVVHPFDVGDVLLMGADQTWCQVLEMALNNVVLQQANGIKVFYPITRMFTEPVYNVSRSANRWEGFRVLVDISTPAEVFDRVDAAVGAHTSLHAGEFTGKRLVCARDAGEPLKYALCVFYEFPHNAAELGRTSRARHGLYMAISQALVEAGARYTLPPYERMQESMMHAQRPYGEGQAFMPTFMTKNALKL</sequence>
<comment type="caution">
    <text evidence="6">The sequence shown here is derived from an EMBL/GenBank/DDBJ whole genome shotgun (WGS) entry which is preliminary data.</text>
</comment>
<proteinExistence type="predicted"/>
<dbReference type="GO" id="GO:0006874">
    <property type="term" value="P:intracellular calcium ion homeostasis"/>
    <property type="evidence" value="ECO:0007669"/>
    <property type="project" value="TreeGrafter"/>
</dbReference>
<feature type="transmembrane region" description="Helical" evidence="3">
    <location>
        <begin position="457"/>
        <end position="475"/>
    </location>
</feature>
<dbReference type="GO" id="GO:0005509">
    <property type="term" value="F:calcium ion binding"/>
    <property type="evidence" value="ECO:0007669"/>
    <property type="project" value="InterPro"/>
</dbReference>
<evidence type="ECO:0000259" key="5">
    <source>
        <dbReference type="PROSITE" id="PS50222"/>
    </source>
</evidence>
<keyword evidence="4" id="KW-0732">Signal</keyword>
<feature type="signal peptide" evidence="4">
    <location>
        <begin position="1"/>
        <end position="24"/>
    </location>
</feature>
<keyword evidence="3" id="KW-0472">Membrane</keyword>
<name>A0AAV1I0E6_9CHLO</name>
<evidence type="ECO:0000256" key="3">
    <source>
        <dbReference type="SAM" id="Phobius"/>
    </source>
</evidence>
<evidence type="ECO:0000256" key="2">
    <source>
        <dbReference type="SAM" id="MobiDB-lite"/>
    </source>
</evidence>
<feature type="domain" description="EF-hand" evidence="5">
    <location>
        <begin position="376"/>
        <end position="411"/>
    </location>
</feature>
<dbReference type="SUPFAM" id="SSF50182">
    <property type="entry name" value="Sm-like ribonucleoproteins"/>
    <property type="match status" value="1"/>
</dbReference>
<keyword evidence="7" id="KW-1185">Reference proteome</keyword>
<feature type="chain" id="PRO_5043326144" description="EF-hand domain-containing protein" evidence="4">
    <location>
        <begin position="25"/>
        <end position="676"/>
    </location>
</feature>
<keyword evidence="3" id="KW-1133">Transmembrane helix</keyword>
<accession>A0AAV1I0E6</accession>
<evidence type="ECO:0000256" key="4">
    <source>
        <dbReference type="SAM" id="SignalP"/>
    </source>
</evidence>
<keyword evidence="3" id="KW-0812">Transmembrane</keyword>
<feature type="transmembrane region" description="Helical" evidence="3">
    <location>
        <begin position="34"/>
        <end position="53"/>
    </location>
</feature>
<dbReference type="EMBL" id="CAUYUE010000003">
    <property type="protein sequence ID" value="CAK0757518.1"/>
    <property type="molecule type" value="Genomic_DNA"/>
</dbReference>
<dbReference type="InterPro" id="IPR011992">
    <property type="entry name" value="EF-hand-dom_pair"/>
</dbReference>
<feature type="region of interest" description="Disordered" evidence="2">
    <location>
        <begin position="181"/>
        <end position="200"/>
    </location>
</feature>